<dbReference type="NCBIfam" id="TIGR01981">
    <property type="entry name" value="sufD"/>
    <property type="match status" value="1"/>
</dbReference>
<evidence type="ECO:0000313" key="5">
    <source>
        <dbReference type="Proteomes" id="UP000565572"/>
    </source>
</evidence>
<dbReference type="InterPro" id="IPR011542">
    <property type="entry name" value="SUF_FeS_clus_asmbl_SufD"/>
</dbReference>
<dbReference type="Pfam" id="PF01458">
    <property type="entry name" value="SUFBD_core"/>
    <property type="match status" value="1"/>
</dbReference>
<feature type="compositionally biased region" description="Acidic residues" evidence="2">
    <location>
        <begin position="412"/>
        <end position="423"/>
    </location>
</feature>
<proteinExistence type="inferred from homology"/>
<keyword evidence="5" id="KW-1185">Reference proteome</keyword>
<evidence type="ECO:0000259" key="3">
    <source>
        <dbReference type="Pfam" id="PF01458"/>
    </source>
</evidence>
<dbReference type="GO" id="GO:0016226">
    <property type="term" value="P:iron-sulfur cluster assembly"/>
    <property type="evidence" value="ECO:0007669"/>
    <property type="project" value="InterPro"/>
</dbReference>
<sequence>MSVQIDAPLEVVPAAAPDGSVAAVAGAVETVSSHLHPVASYDLADHPRPTGREEVWRFTPIKRLRGLLDTEGAEKGEITVAVDAPDQVEVRTVGAAEARGFEGPAPVDRIAALAVANAGDATLVDVPAEVELTEPVTITVTGEGLGAPAFRSLVIRVGAFAKATIVLEHLGSTVLASSVVLLVGDGARVDLAGLQLWDDDAVHAGHLGIRVGRDAHVRTLTASLGGDLVRLVQTAEYAGPGGEIEQLGLYFVDADQHLEHRLFVDHNAPRTTSNVDYRGALQGAGAHSVWVGDVLIRKVAEGITTYESNRNLVLTDGCRADSVPNLEIETGEIAGAGHASTTGRFDDEQLFYLRSRGIDEVEARRLVVHGFFADIIRRIGVPSVEDRLLAAVEEELAINVGAPASSGRVAEPESETEADEDLEAPIVAPEHVEGRDADDAGHHAFEADDDLAVIAKQQS</sequence>
<reference evidence="4 5" key="1">
    <citation type="submission" date="2020-08" db="EMBL/GenBank/DDBJ databases">
        <title>Sequencing the genomes of 1000 actinobacteria strains.</title>
        <authorList>
            <person name="Klenk H.-P."/>
        </authorList>
    </citation>
    <scope>NUCLEOTIDE SEQUENCE [LARGE SCALE GENOMIC DNA]</scope>
    <source>
        <strain evidence="4 5">DSM 11053</strain>
    </source>
</reference>
<evidence type="ECO:0000256" key="2">
    <source>
        <dbReference type="SAM" id="MobiDB-lite"/>
    </source>
</evidence>
<dbReference type="Proteomes" id="UP000565572">
    <property type="component" value="Unassembled WGS sequence"/>
</dbReference>
<dbReference type="InterPro" id="IPR055346">
    <property type="entry name" value="Fe-S_cluster_assembly_SufBD"/>
</dbReference>
<evidence type="ECO:0000313" key="4">
    <source>
        <dbReference type="EMBL" id="MBB3328146.1"/>
    </source>
</evidence>
<comment type="similarity">
    <text evidence="1">Belongs to the iron-sulfur cluster assembly SufBD family.</text>
</comment>
<dbReference type="RefSeq" id="WP_198423426.1">
    <property type="nucleotide sequence ID" value="NZ_JACHZG010000001.1"/>
</dbReference>
<organism evidence="4 5">
    <name type="scientific">Microlunatus antarcticus</name>
    <dbReference type="NCBI Taxonomy" id="53388"/>
    <lineage>
        <taxon>Bacteria</taxon>
        <taxon>Bacillati</taxon>
        <taxon>Actinomycetota</taxon>
        <taxon>Actinomycetes</taxon>
        <taxon>Propionibacteriales</taxon>
        <taxon>Propionibacteriaceae</taxon>
        <taxon>Microlunatus</taxon>
    </lineage>
</organism>
<dbReference type="EMBL" id="JACHZG010000001">
    <property type="protein sequence ID" value="MBB3328146.1"/>
    <property type="molecule type" value="Genomic_DNA"/>
</dbReference>
<dbReference type="InterPro" id="IPR000825">
    <property type="entry name" value="SUF_FeS_clus_asmbl_SufBD_core"/>
</dbReference>
<dbReference type="PANTHER" id="PTHR43575">
    <property type="entry name" value="PROTEIN ABCI7, CHLOROPLASTIC"/>
    <property type="match status" value="1"/>
</dbReference>
<gene>
    <name evidence="4" type="ORF">FHX39_003090</name>
</gene>
<dbReference type="PANTHER" id="PTHR43575:SF1">
    <property type="entry name" value="PROTEIN ABCI7, CHLOROPLASTIC"/>
    <property type="match status" value="1"/>
</dbReference>
<accession>A0A7W5P8R4</accession>
<feature type="region of interest" description="Disordered" evidence="2">
    <location>
        <begin position="404"/>
        <end position="426"/>
    </location>
</feature>
<feature type="domain" description="SUF system FeS cluster assembly SufBD core" evidence="3">
    <location>
        <begin position="147"/>
        <end position="371"/>
    </location>
</feature>
<dbReference type="InterPro" id="IPR037284">
    <property type="entry name" value="SUF_FeS_clus_asmbl_SufBD_sf"/>
</dbReference>
<evidence type="ECO:0000256" key="1">
    <source>
        <dbReference type="ARBA" id="ARBA00043967"/>
    </source>
</evidence>
<comment type="caution">
    <text evidence="4">The sequence shown here is derived from an EMBL/GenBank/DDBJ whole genome shotgun (WGS) entry which is preliminary data.</text>
</comment>
<name>A0A7W5P8R4_9ACTN</name>
<dbReference type="SUPFAM" id="SSF101960">
    <property type="entry name" value="Stabilizer of iron transporter SufD"/>
    <property type="match status" value="1"/>
</dbReference>
<protein>
    <submittedName>
        <fullName evidence="4">Fe-S cluster assembly protein SufD</fullName>
    </submittedName>
</protein>
<dbReference type="AlphaFoldDB" id="A0A7W5P8R4"/>